<sequence>MRTHLPLSTPRILIITIAFFLLHTHVTQCLPLASTQRLDRLRRNLANSPSHTLSLSQPTSDLNPLVPVDPDAGQVQTQEQPGSAQDEETSITYLAAERGYARQARLFESPSQQASRRKSEVRLLEYLA</sequence>
<dbReference type="EMBL" id="SRRM01000003">
    <property type="protein sequence ID" value="TKY89908.1"/>
    <property type="molecule type" value="Genomic_DNA"/>
</dbReference>
<feature type="compositionally biased region" description="Polar residues" evidence="1">
    <location>
        <begin position="74"/>
        <end position="83"/>
    </location>
</feature>
<accession>A0A4U7L268</accession>
<comment type="caution">
    <text evidence="3">The sequence shown here is derived from an EMBL/GenBank/DDBJ whole genome shotgun (WGS) entry which is preliminary data.</text>
</comment>
<name>A0A4U7L268_9BASI</name>
<evidence type="ECO:0000313" key="4">
    <source>
        <dbReference type="Proteomes" id="UP000306050"/>
    </source>
</evidence>
<dbReference type="GeneID" id="40724100"/>
<gene>
    <name evidence="3" type="ORF">EX895_001205</name>
</gene>
<evidence type="ECO:0000256" key="1">
    <source>
        <dbReference type="SAM" id="MobiDB-lite"/>
    </source>
</evidence>
<feature type="signal peptide" evidence="2">
    <location>
        <begin position="1"/>
        <end position="29"/>
    </location>
</feature>
<evidence type="ECO:0000313" key="3">
    <source>
        <dbReference type="EMBL" id="TKY89908.1"/>
    </source>
</evidence>
<protein>
    <submittedName>
        <fullName evidence="3">Uncharacterized protein</fullName>
    </submittedName>
</protein>
<dbReference type="OrthoDB" id="2555943at2759"/>
<feature type="compositionally biased region" description="Polar residues" evidence="1">
    <location>
        <begin position="47"/>
        <end position="62"/>
    </location>
</feature>
<dbReference type="RefSeq" id="XP_029741893.1">
    <property type="nucleotide sequence ID" value="XM_029881805.1"/>
</dbReference>
<reference evidence="3 4" key="1">
    <citation type="submission" date="2019-05" db="EMBL/GenBank/DDBJ databases">
        <title>Sporisorium graminicola CBS 10092 draft sequencing and annotation.</title>
        <authorList>
            <person name="Solano-Gonzalez S."/>
            <person name="Caddick M.X."/>
            <person name="Darby A."/>
        </authorList>
    </citation>
    <scope>NUCLEOTIDE SEQUENCE [LARGE SCALE GENOMIC DNA]</scope>
    <source>
        <strain evidence="3 4">CBS 10092</strain>
    </source>
</reference>
<feature type="region of interest" description="Disordered" evidence="1">
    <location>
        <begin position="47"/>
        <end position="89"/>
    </location>
</feature>
<feature type="chain" id="PRO_5020663846" evidence="2">
    <location>
        <begin position="30"/>
        <end position="128"/>
    </location>
</feature>
<keyword evidence="2" id="KW-0732">Signal</keyword>
<proteinExistence type="predicted"/>
<dbReference type="Proteomes" id="UP000306050">
    <property type="component" value="Chromosome SGRAM_10"/>
</dbReference>
<dbReference type="AlphaFoldDB" id="A0A4U7L268"/>
<keyword evidence="4" id="KW-1185">Reference proteome</keyword>
<dbReference type="KEGG" id="sgra:EX895_001205"/>
<organism evidence="3 4">
    <name type="scientific">Sporisorium graminicola</name>
    <dbReference type="NCBI Taxonomy" id="280036"/>
    <lineage>
        <taxon>Eukaryota</taxon>
        <taxon>Fungi</taxon>
        <taxon>Dikarya</taxon>
        <taxon>Basidiomycota</taxon>
        <taxon>Ustilaginomycotina</taxon>
        <taxon>Ustilaginomycetes</taxon>
        <taxon>Ustilaginales</taxon>
        <taxon>Ustilaginaceae</taxon>
        <taxon>Sporisorium</taxon>
    </lineage>
</organism>
<evidence type="ECO:0000256" key="2">
    <source>
        <dbReference type="SAM" id="SignalP"/>
    </source>
</evidence>